<dbReference type="AlphaFoldDB" id="A0A6J4QQJ6"/>
<accession>A0A6J4QQJ6</accession>
<evidence type="ECO:0000313" key="2">
    <source>
        <dbReference type="EMBL" id="CAA9443647.1"/>
    </source>
</evidence>
<organism evidence="2">
    <name type="scientific">uncultured Rubrobacteraceae bacterium</name>
    <dbReference type="NCBI Taxonomy" id="349277"/>
    <lineage>
        <taxon>Bacteria</taxon>
        <taxon>Bacillati</taxon>
        <taxon>Actinomycetota</taxon>
        <taxon>Rubrobacteria</taxon>
        <taxon>Rubrobacterales</taxon>
        <taxon>Rubrobacteraceae</taxon>
        <taxon>environmental samples</taxon>
    </lineage>
</organism>
<feature type="compositionally biased region" description="Acidic residues" evidence="1">
    <location>
        <begin position="50"/>
        <end position="61"/>
    </location>
</feature>
<reference evidence="2" key="1">
    <citation type="submission" date="2020-02" db="EMBL/GenBank/DDBJ databases">
        <authorList>
            <person name="Meier V. D."/>
        </authorList>
    </citation>
    <scope>NUCLEOTIDE SEQUENCE</scope>
    <source>
        <strain evidence="2">AVDCRST_MAG78</strain>
    </source>
</reference>
<feature type="region of interest" description="Disordered" evidence="1">
    <location>
        <begin position="40"/>
        <end position="67"/>
    </location>
</feature>
<proteinExistence type="predicted"/>
<dbReference type="SUPFAM" id="SSF57802">
    <property type="entry name" value="Rubredoxin-like"/>
    <property type="match status" value="1"/>
</dbReference>
<sequence length="67" mass="7536">MTDTKFVCSVCQNVFSEHRASVNPADPEEDQIMCPNCGSYRVEPDHFDPDEPLESLVEEPEQEGHGL</sequence>
<protein>
    <submittedName>
        <fullName evidence="2">Uncharacterized protein</fullName>
    </submittedName>
</protein>
<evidence type="ECO:0000256" key="1">
    <source>
        <dbReference type="SAM" id="MobiDB-lite"/>
    </source>
</evidence>
<gene>
    <name evidence="2" type="ORF">AVDCRST_MAG78-2668</name>
</gene>
<name>A0A6J4QQJ6_9ACTN</name>
<dbReference type="EMBL" id="CADCVB010000176">
    <property type="protein sequence ID" value="CAA9443647.1"/>
    <property type="molecule type" value="Genomic_DNA"/>
</dbReference>